<protein>
    <recommendedName>
        <fullName evidence="6">Immunoglobulin V-set domain-containing protein</fullName>
    </recommendedName>
</protein>
<evidence type="ECO:0000259" key="6">
    <source>
        <dbReference type="Pfam" id="PF07686"/>
    </source>
</evidence>
<name>A0AA40HDW8_CNENI</name>
<dbReference type="PANTHER" id="PTHR11860">
    <property type="entry name" value="POLYMERIC-IMMUNOGLOBULIN RECEPTOR"/>
    <property type="match status" value="1"/>
</dbReference>
<dbReference type="InterPro" id="IPR013106">
    <property type="entry name" value="Ig_V-set"/>
</dbReference>
<feature type="transmembrane region" description="Helical" evidence="5">
    <location>
        <begin position="250"/>
        <end position="272"/>
    </location>
</feature>
<accession>A0AA40HDW8</accession>
<reference evidence="7" key="1">
    <citation type="submission" date="2023-06" db="EMBL/GenBank/DDBJ databases">
        <title>Reference genome for the Northern bat (Eptesicus nilssonii), a most northern bat species.</title>
        <authorList>
            <person name="Laine V.N."/>
            <person name="Pulliainen A.T."/>
            <person name="Lilley T.M."/>
        </authorList>
    </citation>
    <scope>NUCLEOTIDE SEQUENCE</scope>
    <source>
        <strain evidence="7">BLF_Eptnil</strain>
        <tissue evidence="7">Kidney</tissue>
    </source>
</reference>
<feature type="region of interest" description="Disordered" evidence="4">
    <location>
        <begin position="159"/>
        <end position="213"/>
    </location>
</feature>
<organism evidence="7 8">
    <name type="scientific">Cnephaeus nilssonii</name>
    <name type="common">Northern bat</name>
    <name type="synonym">Eptesicus nilssonii</name>
    <dbReference type="NCBI Taxonomy" id="3371016"/>
    <lineage>
        <taxon>Eukaryota</taxon>
        <taxon>Metazoa</taxon>
        <taxon>Chordata</taxon>
        <taxon>Craniata</taxon>
        <taxon>Vertebrata</taxon>
        <taxon>Euteleostomi</taxon>
        <taxon>Mammalia</taxon>
        <taxon>Eutheria</taxon>
        <taxon>Laurasiatheria</taxon>
        <taxon>Chiroptera</taxon>
        <taxon>Yangochiroptera</taxon>
        <taxon>Vespertilionidae</taxon>
        <taxon>Cnephaeus</taxon>
    </lineage>
</organism>
<dbReference type="SUPFAM" id="SSF48726">
    <property type="entry name" value="Immunoglobulin"/>
    <property type="match status" value="1"/>
</dbReference>
<dbReference type="AlphaFoldDB" id="A0AA40HDW8"/>
<feature type="compositionally biased region" description="Polar residues" evidence="4">
    <location>
        <begin position="200"/>
        <end position="209"/>
    </location>
</feature>
<feature type="region of interest" description="Disordered" evidence="4">
    <location>
        <begin position="292"/>
        <end position="324"/>
    </location>
</feature>
<dbReference type="InterPro" id="IPR050671">
    <property type="entry name" value="CD300_family_receptors"/>
</dbReference>
<keyword evidence="8" id="KW-1185">Reference proteome</keyword>
<comment type="caution">
    <text evidence="7">The sequence shown here is derived from an EMBL/GenBank/DDBJ whole genome shotgun (WGS) entry which is preliminary data.</text>
</comment>
<feature type="compositionally biased region" description="Low complexity" evidence="4">
    <location>
        <begin position="159"/>
        <end position="171"/>
    </location>
</feature>
<dbReference type="GO" id="GO:0005886">
    <property type="term" value="C:plasma membrane"/>
    <property type="evidence" value="ECO:0007669"/>
    <property type="project" value="TreeGrafter"/>
</dbReference>
<dbReference type="InterPro" id="IPR013783">
    <property type="entry name" value="Ig-like_fold"/>
</dbReference>
<evidence type="ECO:0000256" key="3">
    <source>
        <dbReference type="ARBA" id="ARBA00023136"/>
    </source>
</evidence>
<keyword evidence="5" id="KW-1133">Transmembrane helix</keyword>
<keyword evidence="3 5" id="KW-0472">Membrane</keyword>
<evidence type="ECO:0000256" key="2">
    <source>
        <dbReference type="ARBA" id="ARBA00022692"/>
    </source>
</evidence>
<gene>
    <name evidence="7" type="ORF">QTO34_011557</name>
</gene>
<dbReference type="CDD" id="cd05716">
    <property type="entry name" value="IgV_pIgR_like"/>
    <property type="match status" value="1"/>
</dbReference>
<dbReference type="PANTHER" id="PTHR11860:SF59">
    <property type="entry name" value="FAS APOPTOTIC INHIBITORY MOLECULE 3"/>
    <property type="match status" value="1"/>
</dbReference>
<dbReference type="EMBL" id="JAULJE010000022">
    <property type="protein sequence ID" value="KAK1329373.1"/>
    <property type="molecule type" value="Genomic_DNA"/>
</dbReference>
<evidence type="ECO:0000256" key="4">
    <source>
        <dbReference type="SAM" id="MobiDB-lite"/>
    </source>
</evidence>
<dbReference type="Gene3D" id="2.60.40.10">
    <property type="entry name" value="Immunoglobulins"/>
    <property type="match status" value="1"/>
</dbReference>
<dbReference type="GO" id="GO:0004888">
    <property type="term" value="F:transmembrane signaling receptor activity"/>
    <property type="evidence" value="ECO:0007669"/>
    <property type="project" value="TreeGrafter"/>
</dbReference>
<dbReference type="InterPro" id="IPR036179">
    <property type="entry name" value="Ig-like_dom_sf"/>
</dbReference>
<keyword evidence="2 5" id="KW-0812">Transmembrane</keyword>
<dbReference type="Proteomes" id="UP001177744">
    <property type="component" value="Unassembled WGS sequence"/>
</dbReference>
<feature type="domain" description="Immunoglobulin V-set" evidence="6">
    <location>
        <begin position="6"/>
        <end position="104"/>
    </location>
</feature>
<dbReference type="Pfam" id="PF07686">
    <property type="entry name" value="V-set"/>
    <property type="match status" value="1"/>
</dbReference>
<evidence type="ECO:0000256" key="1">
    <source>
        <dbReference type="ARBA" id="ARBA00004370"/>
    </source>
</evidence>
<proteinExistence type="predicted"/>
<evidence type="ECO:0000313" key="7">
    <source>
        <dbReference type="EMBL" id="KAK1329373.1"/>
    </source>
</evidence>
<evidence type="ECO:0000256" key="5">
    <source>
        <dbReference type="SAM" id="Phobius"/>
    </source>
</evidence>
<sequence>MLPEVKLEGMLGESITIECPLPEMYQRVYLCRETAKSQACLTVVSSNQFVRKEFRHRVTLKLCPDQNLFLVEVTELTKSDSGVYACGAGRQTDRGKTQKVTLDVHSEPTSAFLMPPVEYEPFWEEERLPPWFRKVPPMEMPPWFQEPVLASSFEVLSKATSPAPTTEAPPAHRSAPTTPITHRPRVSRSASVVAAKPTTRLPSTTSSKASAPEGLLRPQTASYNHHTRLHRQRASHHGPASPMEDQVFHLLIPIFLSLILLTLLGLLVTRVIQRKKEALSRRASRLALRMRVLGASQRPQSQRPRVSQRPRSQNNVYSACPRRDRGAHAAGVEAPWPHVPSLKTSCEYMSVYHLPAAMMEDADSDEYVNISCLTHPSSCPPGSRPLRQ</sequence>
<comment type="subcellular location">
    <subcellularLocation>
        <location evidence="1">Membrane</location>
    </subcellularLocation>
</comment>
<feature type="compositionally biased region" description="Low complexity" evidence="4">
    <location>
        <begin position="296"/>
        <end position="313"/>
    </location>
</feature>
<evidence type="ECO:0000313" key="8">
    <source>
        <dbReference type="Proteomes" id="UP001177744"/>
    </source>
</evidence>